<evidence type="ECO:0008006" key="5">
    <source>
        <dbReference type="Google" id="ProtNLM"/>
    </source>
</evidence>
<dbReference type="EMBL" id="DF848354">
    <property type="protein sequence ID" value="GAT53504.1"/>
    <property type="molecule type" value="Genomic_DNA"/>
</dbReference>
<keyword evidence="4" id="KW-1185">Reference proteome</keyword>
<keyword evidence="2" id="KW-0732">Signal</keyword>
<feature type="compositionally biased region" description="Acidic residues" evidence="1">
    <location>
        <begin position="203"/>
        <end position="213"/>
    </location>
</feature>
<organism evidence="3 4">
    <name type="scientific">Mycena chlorophos</name>
    <name type="common">Agaric fungus</name>
    <name type="synonym">Agaricus chlorophos</name>
    <dbReference type="NCBI Taxonomy" id="658473"/>
    <lineage>
        <taxon>Eukaryota</taxon>
        <taxon>Fungi</taxon>
        <taxon>Dikarya</taxon>
        <taxon>Basidiomycota</taxon>
        <taxon>Agaricomycotina</taxon>
        <taxon>Agaricomycetes</taxon>
        <taxon>Agaricomycetidae</taxon>
        <taxon>Agaricales</taxon>
        <taxon>Marasmiineae</taxon>
        <taxon>Mycenaceae</taxon>
        <taxon>Mycena</taxon>
    </lineage>
</organism>
<evidence type="ECO:0000313" key="4">
    <source>
        <dbReference type="Proteomes" id="UP000815677"/>
    </source>
</evidence>
<gene>
    <name evidence="3" type="ORF">MCHLO_10450</name>
</gene>
<feature type="compositionally biased region" description="Basic residues" evidence="1">
    <location>
        <begin position="61"/>
        <end position="77"/>
    </location>
</feature>
<reference evidence="3" key="1">
    <citation type="submission" date="2014-09" db="EMBL/GenBank/DDBJ databases">
        <title>Genome sequence of the luminous mushroom Mycena chlorophos for searching fungal bioluminescence genes.</title>
        <authorList>
            <person name="Tanaka Y."/>
            <person name="Kasuga D."/>
            <person name="Oba Y."/>
            <person name="Hase S."/>
            <person name="Sato K."/>
            <person name="Oba Y."/>
            <person name="Sakakibara Y."/>
        </authorList>
    </citation>
    <scope>NUCLEOTIDE SEQUENCE</scope>
</reference>
<evidence type="ECO:0000256" key="2">
    <source>
        <dbReference type="SAM" id="SignalP"/>
    </source>
</evidence>
<dbReference type="Proteomes" id="UP000815677">
    <property type="component" value="Unassembled WGS sequence"/>
</dbReference>
<feature type="compositionally biased region" description="Low complexity" evidence="1">
    <location>
        <begin position="243"/>
        <end position="273"/>
    </location>
</feature>
<feature type="chain" id="PRO_5047202805" description="Ricin B lectin domain-containing protein" evidence="2">
    <location>
        <begin position="25"/>
        <end position="363"/>
    </location>
</feature>
<evidence type="ECO:0000256" key="1">
    <source>
        <dbReference type="SAM" id="MobiDB-lite"/>
    </source>
</evidence>
<evidence type="ECO:0000313" key="3">
    <source>
        <dbReference type="EMBL" id="GAT53504.1"/>
    </source>
</evidence>
<name>A0ABQ0LQV5_MYCCL</name>
<feature type="region of interest" description="Disordered" evidence="1">
    <location>
        <begin position="192"/>
        <end position="274"/>
    </location>
</feature>
<sequence length="363" mass="38198">MLTLHYTLLAVLLSSLHRPLPSNALVLPIRPNVASARAPIPPPLRSKRGFQPLKHSDSRRSKFLKANKNHSSPRRRQATVPSGQSGRVRITSVSNGTDQTLGYLIANYTPTPPILDAASENASQLWMQNLDDDRCSMAMPFNRTILCASYDPTAATPQELSLIECTSNSPNQTFSYDKQTGTIKPIWSINNETASSPSAAGQADEDADDCDDNAVERRDNSQSQSPPMSVTLHFIADDPPTPQAAATFSASTSLSSSDLSTSQSSPTSSASASVRTPIVAQAAASSTYIANSFASVASSQPLAASSVVSSSSVPASQASEGVVAPAEQAEAIFITPTSSTVVHDSSFALPSTSSATPSNTNTW</sequence>
<protein>
    <recommendedName>
        <fullName evidence="5">Ricin B lectin domain-containing protein</fullName>
    </recommendedName>
</protein>
<accession>A0ABQ0LQV5</accession>
<proteinExistence type="predicted"/>
<feature type="signal peptide" evidence="2">
    <location>
        <begin position="1"/>
        <end position="24"/>
    </location>
</feature>
<feature type="region of interest" description="Disordered" evidence="1">
    <location>
        <begin position="36"/>
        <end position="87"/>
    </location>
</feature>